<dbReference type="GO" id="GO:0006508">
    <property type="term" value="P:proteolysis"/>
    <property type="evidence" value="ECO:0007669"/>
    <property type="project" value="UniProtKB-KW"/>
</dbReference>
<keyword evidence="3" id="KW-0812">Transmembrane</keyword>
<keyword evidence="2" id="KW-0378">Hydrolase</keyword>
<evidence type="ECO:0000256" key="2">
    <source>
        <dbReference type="ARBA" id="ARBA00022801"/>
    </source>
</evidence>
<dbReference type="PANTHER" id="PTHR43343">
    <property type="entry name" value="PEPTIDASE S12"/>
    <property type="match status" value="1"/>
</dbReference>
<keyword evidence="1" id="KW-0645">Protease</keyword>
<name>G8IQU1_9BACT</name>
<keyword evidence="3" id="KW-1133">Transmembrane helix</keyword>
<dbReference type="AlphaFoldDB" id="G8IQU1"/>
<dbReference type="EMBL" id="JN830636">
    <property type="protein sequence ID" value="AET24914.1"/>
    <property type="molecule type" value="Genomic_DNA"/>
</dbReference>
<keyword evidence="3" id="KW-0472">Membrane</keyword>
<sequence>MKRNRQFKIKRLIWPTTILGIFIAGAIFVNFRFMTDDPGESTNHPEAAGTFIPGNAATQMPVQTPYTGMPQIQGNGGYPGASPTTALMIQESISHVVSLIRPSVVAVSRKNRTKVPPEPQGGLSYLNPFSANFMSEGSGVIINPEGYVLTTFQTVGTDSTVDIKIFSGTDRTCQADVIAVDSQTDLAVLKIRDHGSYPAVVLGNSDLLEVGDIVFAIGSPFGFSQTVTMGIVSSHNRNLNINGIRYPDMIQTDAAINQGNDGGPLVNVKGEVVGINMATFMPGNQYAGIGFAIPINDILAFVNSNLPR</sequence>
<evidence type="ECO:0000256" key="3">
    <source>
        <dbReference type="SAM" id="Phobius"/>
    </source>
</evidence>
<dbReference type="InterPro" id="IPR051201">
    <property type="entry name" value="Chloro_Bact_Ser_Proteases"/>
</dbReference>
<dbReference type="GO" id="GO:0004252">
    <property type="term" value="F:serine-type endopeptidase activity"/>
    <property type="evidence" value="ECO:0007669"/>
    <property type="project" value="InterPro"/>
</dbReference>
<dbReference type="PRINTS" id="PR00834">
    <property type="entry name" value="PROTEASES2C"/>
</dbReference>
<dbReference type="MEROPS" id="S01.480"/>
<evidence type="ECO:0000256" key="1">
    <source>
        <dbReference type="ARBA" id="ARBA00022670"/>
    </source>
</evidence>
<protein>
    <submittedName>
        <fullName evidence="4">Magnetosome protein</fullName>
    </submittedName>
</protein>
<proteinExistence type="predicted"/>
<reference evidence="4" key="1">
    <citation type="journal article" date="2011" name="Science">
        <title>A cultured greigite-producing magnetotactic bacterium in a novel group of sulfate-reducing bacteria.</title>
        <authorList>
            <person name="Lefevre C.T."/>
            <person name="Menguy N."/>
            <person name="Abreu F."/>
            <person name="Lins U."/>
            <person name="Posfai M."/>
            <person name="Prozorov T."/>
            <person name="Pignol D."/>
            <person name="Frankel R.B."/>
            <person name="Bazylinski D.A."/>
        </authorList>
    </citation>
    <scope>NUCLEOTIDE SEQUENCE</scope>
    <source>
        <strain evidence="4">BW-1</strain>
    </source>
</reference>
<gene>
    <name evidence="4" type="primary">mamO</name>
</gene>
<accession>G8IQU1</accession>
<feature type="transmembrane region" description="Helical" evidence="3">
    <location>
        <begin position="12"/>
        <end position="33"/>
    </location>
</feature>
<evidence type="ECO:0000313" key="4">
    <source>
        <dbReference type="EMBL" id="AET24914.1"/>
    </source>
</evidence>
<organism evidence="4">
    <name type="scientific">Desulfamplus magnetovallimortis BW-1</name>
    <dbReference type="NCBI Taxonomy" id="1073250"/>
    <lineage>
        <taxon>Bacteria</taxon>
        <taxon>Pseudomonadati</taxon>
        <taxon>Thermodesulfobacteriota</taxon>
        <taxon>Desulfobacteria</taxon>
        <taxon>Desulfobacterales</taxon>
        <taxon>Desulfobacteraceae</taxon>
        <taxon>Desulfamplus</taxon>
    </lineage>
</organism>
<dbReference type="PANTHER" id="PTHR43343:SF3">
    <property type="entry name" value="PROTEASE DO-LIKE 8, CHLOROPLASTIC"/>
    <property type="match status" value="1"/>
</dbReference>
<dbReference type="InterPro" id="IPR001940">
    <property type="entry name" value="Peptidase_S1C"/>
</dbReference>
<dbReference type="Pfam" id="PF13365">
    <property type="entry name" value="Trypsin_2"/>
    <property type="match status" value="1"/>
</dbReference>
<dbReference type="Gene3D" id="2.40.10.120">
    <property type="match status" value="1"/>
</dbReference>
<dbReference type="SUPFAM" id="SSF50494">
    <property type="entry name" value="Trypsin-like serine proteases"/>
    <property type="match status" value="1"/>
</dbReference>
<dbReference type="InterPro" id="IPR009003">
    <property type="entry name" value="Peptidase_S1_PA"/>
</dbReference>